<feature type="domain" description="DUF2229" evidence="1">
    <location>
        <begin position="17"/>
        <end position="73"/>
    </location>
</feature>
<dbReference type="Proteomes" id="UP000473885">
    <property type="component" value="Unassembled WGS sequence"/>
</dbReference>
<evidence type="ECO:0000313" key="2">
    <source>
        <dbReference type="EMBL" id="NEZ47580.1"/>
    </source>
</evidence>
<dbReference type="AlphaFoldDB" id="A0A6M0RCX5"/>
<dbReference type="PANTHER" id="PTHR32329">
    <property type="entry name" value="BIFUNCTIONAL PROTEIN [INCLUDES 2-HYDROXYACYL-COA DEHYDRATASE (N-TER) AND ITS ACTIVATOR DOMAIN (C_TERM)-RELATED"/>
    <property type="match status" value="1"/>
</dbReference>
<evidence type="ECO:0000313" key="3">
    <source>
        <dbReference type="Proteomes" id="UP000473885"/>
    </source>
</evidence>
<dbReference type="Pfam" id="PF09989">
    <property type="entry name" value="DUF2229"/>
    <property type="match status" value="1"/>
</dbReference>
<proteinExistence type="predicted"/>
<dbReference type="RefSeq" id="WP_163249542.1">
    <property type="nucleotide sequence ID" value="NZ_SXDP01000009.1"/>
</dbReference>
<protein>
    <submittedName>
        <fullName evidence="2">2-hydroxyglutaryl-CoA dehydratase</fullName>
    </submittedName>
</protein>
<reference evidence="2 3" key="1">
    <citation type="submission" date="2019-04" db="EMBL/GenBank/DDBJ databases">
        <title>Genome sequencing of Clostridium botulinum Groups I-IV and Clostridium butyricum.</title>
        <authorList>
            <person name="Brunt J."/>
            <person name="Van Vliet A.H.M."/>
            <person name="Stringer S.C."/>
            <person name="Carter A.T."/>
            <person name="Peck M.W."/>
        </authorList>
    </citation>
    <scope>NUCLEOTIDE SEQUENCE [LARGE SCALE GENOMIC DNA]</scope>
    <source>
        <strain evidence="2 3">IFR 18/094</strain>
    </source>
</reference>
<sequence>MKITFPHFGNSCYAAKVTFDALGIDYVMPKLSNKKALEIGSLYSPEEICLPFKIMIGNYIGAIKKGADTIVIPGSCGPCRFGEYCELQMKILKRLGYNLNFIVIDYPKSIGTKEFLNRISIISNESTKTSKEKFKSLIYGLKVINFIDDIEKVARFKAGYEINKGECKDILYSCKTEAFKCNSPSEMLNLLRNYKNKLNNVPIDKNKNPIKIAIIGEIYTIMEPFSNLYIEDKLMNLGVSTKKGLYPSWWVKNAALSPLKLNSLNIRKASRKYLPLYIGGHGRECIGEAILAKKEGFDGIIQIFPLGCMPEIVSKSILPTISNNEDIPIMSLVVDEMTGEAGYITRIEAFIDLLERRRDNVLYGS</sequence>
<dbReference type="PANTHER" id="PTHR32329:SF2">
    <property type="entry name" value="BIFUNCTIONAL PROTEIN [INCLUDES 2-HYDROXYACYL-COA DEHYDRATASE (N-TER) AND ITS ACTIVATOR DOMAIN (C_TERM)"/>
    <property type="match status" value="1"/>
</dbReference>
<accession>A0A6M0RCX5</accession>
<dbReference type="InterPro" id="IPR018709">
    <property type="entry name" value="CoA_activase_DUF2229"/>
</dbReference>
<name>A0A6M0RCX5_9CLOT</name>
<dbReference type="EMBL" id="SXDP01000009">
    <property type="protein sequence ID" value="NEZ47580.1"/>
    <property type="molecule type" value="Genomic_DNA"/>
</dbReference>
<organism evidence="2 3">
    <name type="scientific">Clostridium niameyense</name>
    <dbReference type="NCBI Taxonomy" id="1622073"/>
    <lineage>
        <taxon>Bacteria</taxon>
        <taxon>Bacillati</taxon>
        <taxon>Bacillota</taxon>
        <taxon>Clostridia</taxon>
        <taxon>Eubacteriales</taxon>
        <taxon>Clostridiaceae</taxon>
        <taxon>Clostridium</taxon>
    </lineage>
</organism>
<comment type="caution">
    <text evidence="2">The sequence shown here is derived from an EMBL/GenBank/DDBJ whole genome shotgun (WGS) entry which is preliminary data.</text>
</comment>
<gene>
    <name evidence="2" type="ORF">FDF74_10295</name>
</gene>
<dbReference type="Gene3D" id="3.40.50.11900">
    <property type="match status" value="1"/>
</dbReference>
<evidence type="ECO:0000259" key="1">
    <source>
        <dbReference type="Pfam" id="PF09989"/>
    </source>
</evidence>
<dbReference type="InterPro" id="IPR051805">
    <property type="entry name" value="Dehydratase_Activator_Redct"/>
</dbReference>
<keyword evidence="3" id="KW-1185">Reference proteome</keyword>